<evidence type="ECO:0000256" key="2">
    <source>
        <dbReference type="ARBA" id="ARBA00023002"/>
    </source>
</evidence>
<comment type="similarity">
    <text evidence="1">Belongs to the oxygen-dependent FAD-linked oxidoreductase family.</text>
</comment>
<evidence type="ECO:0000313" key="6">
    <source>
        <dbReference type="Proteomes" id="UP001197093"/>
    </source>
</evidence>
<keyword evidence="6" id="KW-1185">Reference proteome</keyword>
<dbReference type="Pfam" id="PF01565">
    <property type="entry name" value="FAD_binding_4"/>
    <property type="match status" value="1"/>
</dbReference>
<dbReference type="SUPFAM" id="SSF56176">
    <property type="entry name" value="FAD-binding/transporter-associated domain-like"/>
    <property type="match status" value="1"/>
</dbReference>
<dbReference type="InterPro" id="IPR016169">
    <property type="entry name" value="FAD-bd_PCMH_sub2"/>
</dbReference>
<organism evidence="5 6">
    <name type="scientific">Staphylotrichum longicolle</name>
    <dbReference type="NCBI Taxonomy" id="669026"/>
    <lineage>
        <taxon>Eukaryota</taxon>
        <taxon>Fungi</taxon>
        <taxon>Dikarya</taxon>
        <taxon>Ascomycota</taxon>
        <taxon>Pezizomycotina</taxon>
        <taxon>Sordariomycetes</taxon>
        <taxon>Sordariomycetidae</taxon>
        <taxon>Sordariales</taxon>
        <taxon>Chaetomiaceae</taxon>
        <taxon>Staphylotrichum</taxon>
    </lineage>
</organism>
<dbReference type="PANTHER" id="PTHR13878:SF91">
    <property type="entry name" value="FAD BINDING DOMAIN PROTEIN (AFU_ORTHOLOGUE AFUA_6G12070)-RELATED"/>
    <property type="match status" value="1"/>
</dbReference>
<dbReference type="GO" id="GO:0016491">
    <property type="term" value="F:oxidoreductase activity"/>
    <property type="evidence" value="ECO:0007669"/>
    <property type="project" value="UniProtKB-KW"/>
</dbReference>
<dbReference type="AlphaFoldDB" id="A0AAD4F637"/>
<dbReference type="InterPro" id="IPR016166">
    <property type="entry name" value="FAD-bd_PCMH"/>
</dbReference>
<evidence type="ECO:0000259" key="4">
    <source>
        <dbReference type="PROSITE" id="PS51387"/>
    </source>
</evidence>
<evidence type="ECO:0000313" key="5">
    <source>
        <dbReference type="EMBL" id="KAG7291443.1"/>
    </source>
</evidence>
<dbReference type="GO" id="GO:0071949">
    <property type="term" value="F:FAD binding"/>
    <property type="evidence" value="ECO:0007669"/>
    <property type="project" value="InterPro"/>
</dbReference>
<accession>A0AAD4F637</accession>
<dbReference type="EMBL" id="JAHCVI010000001">
    <property type="protein sequence ID" value="KAG7291443.1"/>
    <property type="molecule type" value="Genomic_DNA"/>
</dbReference>
<evidence type="ECO:0000256" key="1">
    <source>
        <dbReference type="ARBA" id="ARBA00005466"/>
    </source>
</evidence>
<dbReference type="Proteomes" id="UP001197093">
    <property type="component" value="Unassembled WGS sequence"/>
</dbReference>
<keyword evidence="2" id="KW-0560">Oxidoreductase</keyword>
<evidence type="ECO:0000256" key="3">
    <source>
        <dbReference type="SAM" id="SignalP"/>
    </source>
</evidence>
<keyword evidence="3" id="KW-0732">Signal</keyword>
<feature type="chain" id="PRO_5042155117" description="FAD-binding PCMH-type domain-containing protein" evidence="3">
    <location>
        <begin position="21"/>
        <end position="598"/>
    </location>
</feature>
<dbReference type="PANTHER" id="PTHR13878">
    <property type="entry name" value="GULONOLACTONE OXIDASE"/>
    <property type="match status" value="1"/>
</dbReference>
<gene>
    <name evidence="5" type="ORF">NEMBOFW57_001462</name>
</gene>
<dbReference type="Pfam" id="PF08031">
    <property type="entry name" value="BBE"/>
    <property type="match status" value="1"/>
</dbReference>
<dbReference type="Gene3D" id="3.30.465.10">
    <property type="match status" value="2"/>
</dbReference>
<feature type="domain" description="FAD-binding PCMH-type" evidence="4">
    <location>
        <begin position="146"/>
        <end position="323"/>
    </location>
</feature>
<dbReference type="InterPro" id="IPR050432">
    <property type="entry name" value="FAD-linked_Oxidoreductases_BP"/>
</dbReference>
<comment type="caution">
    <text evidence="5">The sequence shown here is derived from an EMBL/GenBank/DDBJ whole genome shotgun (WGS) entry which is preliminary data.</text>
</comment>
<reference evidence="5" key="1">
    <citation type="submission" date="2023-02" db="EMBL/GenBank/DDBJ databases">
        <authorList>
            <person name="Palmer J.M."/>
        </authorList>
    </citation>
    <scope>NUCLEOTIDE SEQUENCE</scope>
    <source>
        <strain evidence="5">FW57</strain>
    </source>
</reference>
<feature type="signal peptide" evidence="3">
    <location>
        <begin position="1"/>
        <end position="20"/>
    </location>
</feature>
<dbReference type="PROSITE" id="PS51387">
    <property type="entry name" value="FAD_PCMH"/>
    <property type="match status" value="1"/>
</dbReference>
<sequence>MKTTTGLALVLAGLAATATAAATDAVTVDVATAATVDLTTDYSAADYSATEETSSNRCRVLPGDAKWPSAMAWDILNLMVRGRLVPTVPLGHVCHAPDYDAAACAALQQAWTKPVTHIDSSSSVMQSFFANQSCDPFSPQSTPCQLGNYVSYAVNVSTTTDVQVAVLFAKAYNLRLVVRNTGHDYFGRSTGAGALAIWTHHLNDISFIPWSDSYFKGTAMKMGAGVMGYQAAQAADAAGRVVVTGECPTVGLAGFTMGGGHSALSTSFGMGADQVLSVDVVTASGKLVTASPTRNSDLFWALLGGGPGTYGVVVSMTVKTYPNLKVGGASLQLAAAYTTQDKFNQAVASFFSLLPGMIDQGADVLFVATGAALQINPVTVYNSTGEYVNQTILAPFTAKLAELGIPYASKFTTLSYLDHYNTYMGPLPSGNMAVESYQFGSRLIPRSVLLNNNDALQAVVRNLTSQGLILAGSSANYAAPAGAAPNAVLPAWRNATIQLQLISFWNSDPAAWPTMLANQKRITEEFVPQIEAVTPGSGTYVNEADFNQPNWKDAFFGVNYGKLLAIKKKWDPDSLFYIAKGVGSDAWTVASDGRMCRA</sequence>
<dbReference type="InterPro" id="IPR012951">
    <property type="entry name" value="BBE"/>
</dbReference>
<dbReference type="InterPro" id="IPR006094">
    <property type="entry name" value="Oxid_FAD_bind_N"/>
</dbReference>
<dbReference type="InterPro" id="IPR036318">
    <property type="entry name" value="FAD-bd_PCMH-like_sf"/>
</dbReference>
<name>A0AAD4F637_9PEZI</name>
<protein>
    <recommendedName>
        <fullName evidence="4">FAD-binding PCMH-type domain-containing protein</fullName>
    </recommendedName>
</protein>
<proteinExistence type="inferred from homology"/>